<dbReference type="InterPro" id="IPR025356">
    <property type="entry name" value="DUF4260"/>
</dbReference>
<feature type="transmembrane region" description="Helical" evidence="1">
    <location>
        <begin position="68"/>
        <end position="87"/>
    </location>
</feature>
<keyword evidence="1" id="KW-0472">Membrane</keyword>
<accession>A0A140E5V1</accession>
<proteinExistence type="predicted"/>
<sequence length="133" mass="14332">MLGETTGAVRVLLRLEGFCMLVAACVAYSKFDLDWSTFAIYFLVPDISLLGYFAGVKVGAISYNTAHSYLGAIASLVIGFTVPSPALQCAGLIWCAHIGFDRALGYGLKYPEGFGFTHLGRIGRFVAKHSDVQ</sequence>
<dbReference type="EMBL" id="CP014476">
    <property type="protein sequence ID" value="AMK78775.1"/>
    <property type="molecule type" value="Genomic_DNA"/>
</dbReference>
<keyword evidence="1" id="KW-0812">Transmembrane</keyword>
<dbReference type="RefSeq" id="WP_036273942.1">
    <property type="nucleotide sequence ID" value="NZ_CP014476.1"/>
</dbReference>
<gene>
    <name evidence="2" type="ORF">JT25_020160</name>
</gene>
<evidence type="ECO:0008006" key="4">
    <source>
        <dbReference type="Google" id="ProtNLM"/>
    </source>
</evidence>
<evidence type="ECO:0000313" key="2">
    <source>
        <dbReference type="EMBL" id="AMK78775.1"/>
    </source>
</evidence>
<dbReference type="KEGG" id="mdn:JT25_020160"/>
<keyword evidence="1" id="KW-1133">Transmembrane helix</keyword>
<dbReference type="Proteomes" id="UP000030512">
    <property type="component" value="Chromosome"/>
</dbReference>
<keyword evidence="3" id="KW-1185">Reference proteome</keyword>
<dbReference type="OrthoDB" id="9813911at2"/>
<feature type="transmembrane region" description="Helical" evidence="1">
    <location>
        <begin position="12"/>
        <end position="29"/>
    </location>
</feature>
<dbReference type="Pfam" id="PF14079">
    <property type="entry name" value="DUF4260"/>
    <property type="match status" value="1"/>
</dbReference>
<protein>
    <recommendedName>
        <fullName evidence="4">DUF4260 domain-containing protein</fullName>
    </recommendedName>
</protein>
<organism evidence="2 3">
    <name type="scientific">Methylomonas denitrificans</name>
    <dbReference type="NCBI Taxonomy" id="1538553"/>
    <lineage>
        <taxon>Bacteria</taxon>
        <taxon>Pseudomonadati</taxon>
        <taxon>Pseudomonadota</taxon>
        <taxon>Gammaproteobacteria</taxon>
        <taxon>Methylococcales</taxon>
        <taxon>Methylococcaceae</taxon>
        <taxon>Methylomonas</taxon>
    </lineage>
</organism>
<dbReference type="AlphaFoldDB" id="A0A140E5V1"/>
<evidence type="ECO:0000256" key="1">
    <source>
        <dbReference type="SAM" id="Phobius"/>
    </source>
</evidence>
<evidence type="ECO:0000313" key="3">
    <source>
        <dbReference type="Proteomes" id="UP000030512"/>
    </source>
</evidence>
<name>A0A140E5V1_9GAMM</name>
<feature type="transmembrane region" description="Helical" evidence="1">
    <location>
        <begin position="35"/>
        <end position="56"/>
    </location>
</feature>
<dbReference type="STRING" id="1538553.JT25_020160"/>
<reference evidence="2 3" key="1">
    <citation type="journal article" date="2015" name="Environ. Microbiol.">
        <title>Methane oxidation coupled to nitrate reduction under hypoxia by the Gammaproteobacterium Methylomonas denitrificans, sp. nov. type strain FJG1.</title>
        <authorList>
            <person name="Kits K.D."/>
            <person name="Klotz M.G."/>
            <person name="Stein L.Y."/>
        </authorList>
    </citation>
    <scope>NUCLEOTIDE SEQUENCE [LARGE SCALE GENOMIC DNA]</scope>
    <source>
        <strain evidence="2 3">FJG1</strain>
    </source>
</reference>